<dbReference type="PANTHER" id="PTHR21477">
    <property type="entry name" value="ZGC:172139"/>
    <property type="match status" value="1"/>
</dbReference>
<evidence type="ECO:0000256" key="1">
    <source>
        <dbReference type="SAM" id="MobiDB-lite"/>
    </source>
</evidence>
<dbReference type="OrthoDB" id="1906921at2759"/>
<sequence>MADVYKILSEIQNSDLSCSPNTNNDNSDDNALQANSDPFTFWLQMFCKFFINDIDAEHDDMLFYVRNATSKNESNIISVVRKPDSPQLFSKPLFDVCWKESLFLNLISQMKCTLTISINRTIDVSFDPESSFTVRTLIKKDIFGLPNRPQSSGSSQSPQFSWPFIFFTFEDFSDTIDTLSIRSDEFLSIELSTLIHPSLEHTSSTASNPIFIRRYLNHSGKFASGSNDFFRSPKNDPAYRSQNHTTSIQSLTGKKSILFKRIVSFDLLSEIYSIKRQKNNILSKFRKQEHSLELISLKNSICSGHLQLSLKGSDFLKDGQEQSDDSDQNQCYKSEILMLQPIKYLKISHLENRSSSVPTFCLDDRPNVLSPGSKYMRPVKNNIKTSSYTRKLQSERSIPVLNRDSRSKSKTLSFSNQPDITIPLIHATLNTESEHGEKALEALDSLKRSQTPGLLPKQPTKTQSPAIESLSKNKNTSLKRPNTNRFGQWIQKLRIPLVSENLASSAKITSPITFELNIKYISIPWDDIIRTIFTAKNSFDTEFKNHS</sequence>
<protein>
    <submittedName>
        <fullName evidence="2">Uncharacterized protein</fullName>
    </submittedName>
</protein>
<dbReference type="PANTHER" id="PTHR21477:SF13">
    <property type="entry name" value="KIAA0930"/>
    <property type="match status" value="1"/>
</dbReference>
<gene>
    <name evidence="2" type="ORF">BB560_000328</name>
</gene>
<dbReference type="AlphaFoldDB" id="A0A2T9ZKT3"/>
<feature type="region of interest" description="Disordered" evidence="1">
    <location>
        <begin position="449"/>
        <end position="481"/>
    </location>
</feature>
<organism evidence="2 3">
    <name type="scientific">Smittium megazygosporum</name>
    <dbReference type="NCBI Taxonomy" id="133381"/>
    <lineage>
        <taxon>Eukaryota</taxon>
        <taxon>Fungi</taxon>
        <taxon>Fungi incertae sedis</taxon>
        <taxon>Zoopagomycota</taxon>
        <taxon>Kickxellomycotina</taxon>
        <taxon>Harpellomycetes</taxon>
        <taxon>Harpellales</taxon>
        <taxon>Legeriomycetaceae</taxon>
        <taxon>Smittium</taxon>
    </lineage>
</organism>
<evidence type="ECO:0000313" key="3">
    <source>
        <dbReference type="Proteomes" id="UP000245609"/>
    </source>
</evidence>
<evidence type="ECO:0000313" key="2">
    <source>
        <dbReference type="EMBL" id="PVV05160.1"/>
    </source>
</evidence>
<keyword evidence="3" id="KW-1185">Reference proteome</keyword>
<dbReference type="InterPro" id="IPR019141">
    <property type="entry name" value="DUF2045"/>
</dbReference>
<dbReference type="EMBL" id="MBFS01000032">
    <property type="protein sequence ID" value="PVV05160.1"/>
    <property type="molecule type" value="Genomic_DNA"/>
</dbReference>
<proteinExistence type="predicted"/>
<comment type="caution">
    <text evidence="2">The sequence shown here is derived from an EMBL/GenBank/DDBJ whole genome shotgun (WGS) entry which is preliminary data.</text>
</comment>
<dbReference type="Proteomes" id="UP000245609">
    <property type="component" value="Unassembled WGS sequence"/>
</dbReference>
<accession>A0A2T9ZKT3</accession>
<dbReference type="Pfam" id="PF09741">
    <property type="entry name" value="DUF2045"/>
    <property type="match status" value="1"/>
</dbReference>
<reference evidence="2 3" key="1">
    <citation type="journal article" date="2018" name="MBio">
        <title>Comparative Genomics Reveals the Core Gene Toolbox for the Fungus-Insect Symbiosis.</title>
        <authorList>
            <person name="Wang Y."/>
            <person name="Stata M."/>
            <person name="Wang W."/>
            <person name="Stajich J.E."/>
            <person name="White M.M."/>
            <person name="Moncalvo J.M."/>
        </authorList>
    </citation>
    <scope>NUCLEOTIDE SEQUENCE [LARGE SCALE GENOMIC DNA]</scope>
    <source>
        <strain evidence="2 3">SC-DP-2</strain>
    </source>
</reference>
<feature type="compositionally biased region" description="Polar residues" evidence="1">
    <location>
        <begin position="459"/>
        <end position="481"/>
    </location>
</feature>
<name>A0A2T9ZKT3_9FUNG</name>